<evidence type="ECO:0000313" key="5">
    <source>
        <dbReference type="EMBL" id="OWF52065.1"/>
    </source>
</evidence>
<proteinExistence type="predicted"/>
<protein>
    <submittedName>
        <fullName evidence="5">Coiled-coil domain-containing protein 63</fullName>
    </submittedName>
</protein>
<dbReference type="InterPro" id="IPR049258">
    <property type="entry name" value="ODAD1_CC"/>
</dbReference>
<feature type="compositionally biased region" description="Pro residues" evidence="3">
    <location>
        <begin position="479"/>
        <end position="490"/>
    </location>
</feature>
<name>A0A210QTK9_MIZYE</name>
<feature type="coiled-coil region" evidence="2">
    <location>
        <begin position="273"/>
        <end position="309"/>
    </location>
</feature>
<dbReference type="AlphaFoldDB" id="A0A210QTK9"/>
<dbReference type="GO" id="GO:0003341">
    <property type="term" value="P:cilium movement"/>
    <property type="evidence" value="ECO:0007669"/>
    <property type="project" value="TreeGrafter"/>
</dbReference>
<evidence type="ECO:0000259" key="4">
    <source>
        <dbReference type="Pfam" id="PF21773"/>
    </source>
</evidence>
<dbReference type="EMBL" id="NEDP02001979">
    <property type="protein sequence ID" value="OWF52065.1"/>
    <property type="molecule type" value="Genomic_DNA"/>
</dbReference>
<feature type="coiled-coil region" evidence="2">
    <location>
        <begin position="24"/>
        <end position="123"/>
    </location>
</feature>
<evidence type="ECO:0000256" key="2">
    <source>
        <dbReference type="SAM" id="Coils"/>
    </source>
</evidence>
<keyword evidence="6" id="KW-1185">Reference proteome</keyword>
<organism evidence="5 6">
    <name type="scientific">Mizuhopecten yessoensis</name>
    <name type="common">Japanese scallop</name>
    <name type="synonym">Patinopecten yessoensis</name>
    <dbReference type="NCBI Taxonomy" id="6573"/>
    <lineage>
        <taxon>Eukaryota</taxon>
        <taxon>Metazoa</taxon>
        <taxon>Spiralia</taxon>
        <taxon>Lophotrochozoa</taxon>
        <taxon>Mollusca</taxon>
        <taxon>Bivalvia</taxon>
        <taxon>Autobranchia</taxon>
        <taxon>Pteriomorphia</taxon>
        <taxon>Pectinida</taxon>
        <taxon>Pectinoidea</taxon>
        <taxon>Pectinidae</taxon>
        <taxon>Mizuhopecten</taxon>
    </lineage>
</organism>
<feature type="region of interest" description="Disordered" evidence="3">
    <location>
        <begin position="474"/>
        <end position="556"/>
    </location>
</feature>
<comment type="caution">
    <text evidence="5">The sequence shown here is derived from an EMBL/GenBank/DDBJ whole genome shotgun (WGS) entry which is preliminary data.</text>
</comment>
<dbReference type="InterPro" id="IPR051876">
    <property type="entry name" value="ODA-DC/CCD"/>
</dbReference>
<evidence type="ECO:0000256" key="3">
    <source>
        <dbReference type="SAM" id="MobiDB-lite"/>
    </source>
</evidence>
<dbReference type="STRING" id="6573.A0A210QTK9"/>
<reference evidence="5 6" key="1">
    <citation type="journal article" date="2017" name="Nat. Ecol. Evol.">
        <title>Scallop genome provides insights into evolution of bilaterian karyotype and development.</title>
        <authorList>
            <person name="Wang S."/>
            <person name="Zhang J."/>
            <person name="Jiao W."/>
            <person name="Li J."/>
            <person name="Xun X."/>
            <person name="Sun Y."/>
            <person name="Guo X."/>
            <person name="Huan P."/>
            <person name="Dong B."/>
            <person name="Zhang L."/>
            <person name="Hu X."/>
            <person name="Sun X."/>
            <person name="Wang J."/>
            <person name="Zhao C."/>
            <person name="Wang Y."/>
            <person name="Wang D."/>
            <person name="Huang X."/>
            <person name="Wang R."/>
            <person name="Lv J."/>
            <person name="Li Y."/>
            <person name="Zhang Z."/>
            <person name="Liu B."/>
            <person name="Lu W."/>
            <person name="Hui Y."/>
            <person name="Liang J."/>
            <person name="Zhou Z."/>
            <person name="Hou R."/>
            <person name="Li X."/>
            <person name="Liu Y."/>
            <person name="Li H."/>
            <person name="Ning X."/>
            <person name="Lin Y."/>
            <person name="Zhao L."/>
            <person name="Xing Q."/>
            <person name="Dou J."/>
            <person name="Li Y."/>
            <person name="Mao J."/>
            <person name="Guo H."/>
            <person name="Dou H."/>
            <person name="Li T."/>
            <person name="Mu C."/>
            <person name="Jiang W."/>
            <person name="Fu Q."/>
            <person name="Fu X."/>
            <person name="Miao Y."/>
            <person name="Liu J."/>
            <person name="Yu Q."/>
            <person name="Li R."/>
            <person name="Liao H."/>
            <person name="Li X."/>
            <person name="Kong Y."/>
            <person name="Jiang Z."/>
            <person name="Chourrout D."/>
            <person name="Li R."/>
            <person name="Bao Z."/>
        </authorList>
    </citation>
    <scope>NUCLEOTIDE SEQUENCE [LARGE SCALE GENOMIC DNA]</scope>
    <source>
        <strain evidence="5 6">PY_sf001</strain>
    </source>
</reference>
<dbReference type="Pfam" id="PF21773">
    <property type="entry name" value="ODAD1_CC"/>
    <property type="match status" value="1"/>
</dbReference>
<dbReference type="PANTHER" id="PTHR21694:SF35">
    <property type="entry name" value="OUTER DYNEIN ARM-DOCKING COMPLEX SUBUNIT 1"/>
    <property type="match status" value="1"/>
</dbReference>
<evidence type="ECO:0000256" key="1">
    <source>
        <dbReference type="ARBA" id="ARBA00023054"/>
    </source>
</evidence>
<keyword evidence="1 2" id="KW-0175">Coiled coil</keyword>
<dbReference type="OrthoDB" id="6766775at2759"/>
<dbReference type="Proteomes" id="UP000242188">
    <property type="component" value="Unassembled WGS sequence"/>
</dbReference>
<evidence type="ECO:0000313" key="6">
    <source>
        <dbReference type="Proteomes" id="UP000242188"/>
    </source>
</evidence>
<dbReference type="GO" id="GO:0005930">
    <property type="term" value="C:axoneme"/>
    <property type="evidence" value="ECO:0007669"/>
    <property type="project" value="TreeGrafter"/>
</dbReference>
<dbReference type="GO" id="GO:0036158">
    <property type="term" value="P:outer dynein arm assembly"/>
    <property type="evidence" value="ECO:0007669"/>
    <property type="project" value="TreeGrafter"/>
</dbReference>
<feature type="compositionally biased region" description="Acidic residues" evidence="3">
    <location>
        <begin position="495"/>
        <end position="506"/>
    </location>
</feature>
<feature type="compositionally biased region" description="Basic and acidic residues" evidence="3">
    <location>
        <begin position="507"/>
        <end position="519"/>
    </location>
</feature>
<feature type="domain" description="ODAD1 central coiled coil region" evidence="4">
    <location>
        <begin position="145"/>
        <end position="429"/>
    </location>
</feature>
<feature type="compositionally biased region" description="Basic and acidic residues" evidence="3">
    <location>
        <begin position="526"/>
        <end position="556"/>
    </location>
</feature>
<feature type="coiled-coil region" evidence="2">
    <location>
        <begin position="148"/>
        <end position="249"/>
    </location>
</feature>
<feature type="coiled-coil region" evidence="2">
    <location>
        <begin position="336"/>
        <end position="384"/>
    </location>
</feature>
<gene>
    <name evidence="5" type="ORF">KP79_PYT21255</name>
</gene>
<dbReference type="PANTHER" id="PTHR21694">
    <property type="entry name" value="COILED-COIL DOMAIN-CONTAINING PROTEIN 63"/>
    <property type="match status" value="1"/>
</dbReference>
<accession>A0A210QTK9</accession>
<sequence>MPRPRSARSDGSDGDLEVLAEQELQKLQRQFRIMEGDRAAYTEESQNLIRKQKNEISHLESEKQELLKELRLAESRSNQMKDEDHTDTLVTLAMAKEDYDSEQAEEKRKSVELDAKIREWEKKIHNQHKNMGGIHMSSQHTVQTQKTIRTLENRLDSAKKLFNTYLTENSKYRDEIESLRVERTRFDGLYKKLDKELVMARREKGELIENSTQAYDSRDEAQAKMILLKEKADKDMQQHNAEMKELLRIIDHDRSLREFMGIKGQERQEDPQLVAWRQRKEAIEADRKKESQEDSVETYEAAFERIKEMTDEADLDLLVQKFIEVEDRNFALFNFVNEQNNETETLQEQIEEINNEIEKFKLQGIELEDQRKKILKELEEQSNEAAETGDTADGKNKGITKILDQLRAGISSLFSKINCDKSSIDDMLGAATGVTDSNMIQYLGIIEQRTNELLAVQGYINSKDLDKKTTTGGFLGEGPNPPQPQLPIIPPAVGDEYDSEGSEASDDEARPMTRNELQRRVMNTVKKREAAAKKQEFKYDLSNAKEKTSKNKKDKK</sequence>